<reference evidence="2" key="3">
    <citation type="submission" date="2018-08" db="UniProtKB">
        <authorList>
            <consortium name="EnsemblPlants"/>
        </authorList>
    </citation>
    <scope>IDENTIFICATION</scope>
    <source>
        <strain evidence="2">cv. Bd21</strain>
    </source>
</reference>
<name>A0A2K2CLU1_BRADI</name>
<dbReference type="EnsemblPlants" id="PNT62995">
    <property type="protein sequence ID" value="PNT62995"/>
    <property type="gene ID" value="BRADI_4g10363v3"/>
</dbReference>
<evidence type="ECO:0000313" key="3">
    <source>
        <dbReference type="Proteomes" id="UP000008810"/>
    </source>
</evidence>
<reference evidence="1 2" key="1">
    <citation type="journal article" date="2010" name="Nature">
        <title>Genome sequencing and analysis of the model grass Brachypodium distachyon.</title>
        <authorList>
            <consortium name="International Brachypodium Initiative"/>
        </authorList>
    </citation>
    <scope>NUCLEOTIDE SEQUENCE [LARGE SCALE GENOMIC DNA]</scope>
    <source>
        <strain evidence="1 2">Bd21</strain>
    </source>
</reference>
<evidence type="ECO:0000313" key="2">
    <source>
        <dbReference type="EnsemblPlants" id="PNT62995"/>
    </source>
</evidence>
<dbReference type="EMBL" id="CM000883">
    <property type="protein sequence ID" value="PNT62995.1"/>
    <property type="molecule type" value="Genomic_DNA"/>
</dbReference>
<proteinExistence type="predicted"/>
<dbReference type="Proteomes" id="UP000008810">
    <property type="component" value="Chromosome 4"/>
</dbReference>
<protein>
    <submittedName>
        <fullName evidence="1 2">Uncharacterized protein</fullName>
    </submittedName>
</protein>
<dbReference type="Gramene" id="PNT62995">
    <property type="protein sequence ID" value="PNT62995"/>
    <property type="gene ID" value="BRADI_4g10363v3"/>
</dbReference>
<organism evidence="1">
    <name type="scientific">Brachypodium distachyon</name>
    <name type="common">Purple false brome</name>
    <name type="synonym">Trachynia distachya</name>
    <dbReference type="NCBI Taxonomy" id="15368"/>
    <lineage>
        <taxon>Eukaryota</taxon>
        <taxon>Viridiplantae</taxon>
        <taxon>Streptophyta</taxon>
        <taxon>Embryophyta</taxon>
        <taxon>Tracheophyta</taxon>
        <taxon>Spermatophyta</taxon>
        <taxon>Magnoliopsida</taxon>
        <taxon>Liliopsida</taxon>
        <taxon>Poales</taxon>
        <taxon>Poaceae</taxon>
        <taxon>BOP clade</taxon>
        <taxon>Pooideae</taxon>
        <taxon>Stipodae</taxon>
        <taxon>Brachypodieae</taxon>
        <taxon>Brachypodium</taxon>
    </lineage>
</organism>
<sequence>MVVRFHVSVAADSPAGGQRPKALPILAARKQALVLRSNAKPAIASNGSSLQAGTHCAPPDLHPAAPRALGGVFSLEGTHASNSTRYERKVSLAGTRRLYPSATRRERTLPGQVIKYGSLVGTQRLHERKVFAEMLGSIRPGFVSLLIAYVTSDGV</sequence>
<keyword evidence="3" id="KW-1185">Reference proteome</keyword>
<dbReference type="InParanoid" id="A0A2K2CLU1"/>
<evidence type="ECO:0000313" key="1">
    <source>
        <dbReference type="EMBL" id="PNT62995.1"/>
    </source>
</evidence>
<reference evidence="1" key="2">
    <citation type="submission" date="2017-06" db="EMBL/GenBank/DDBJ databases">
        <title>WGS assembly of Brachypodium distachyon.</title>
        <authorList>
            <consortium name="The International Brachypodium Initiative"/>
            <person name="Lucas S."/>
            <person name="Harmon-Smith M."/>
            <person name="Lail K."/>
            <person name="Tice H."/>
            <person name="Grimwood J."/>
            <person name="Bruce D."/>
            <person name="Barry K."/>
            <person name="Shu S."/>
            <person name="Lindquist E."/>
            <person name="Wang M."/>
            <person name="Pitluck S."/>
            <person name="Vogel J.P."/>
            <person name="Garvin D.F."/>
            <person name="Mockler T.C."/>
            <person name="Schmutz J."/>
            <person name="Rokhsar D."/>
            <person name="Bevan M.W."/>
        </authorList>
    </citation>
    <scope>NUCLEOTIDE SEQUENCE</scope>
    <source>
        <strain evidence="1">Bd21</strain>
    </source>
</reference>
<accession>A0A2K2CLU1</accession>
<gene>
    <name evidence="1" type="ORF">BRADI_4g10363v3</name>
</gene>
<dbReference type="AlphaFoldDB" id="A0A2K2CLU1"/>